<protein>
    <submittedName>
        <fullName evidence="2">Uncharacterized protein</fullName>
    </submittedName>
</protein>
<gene>
    <name evidence="2" type="ORF">PEVE_00010072</name>
</gene>
<evidence type="ECO:0000256" key="1">
    <source>
        <dbReference type="SAM" id="MobiDB-lite"/>
    </source>
</evidence>
<reference evidence="2 3" key="1">
    <citation type="submission" date="2022-05" db="EMBL/GenBank/DDBJ databases">
        <authorList>
            <consortium name="Genoscope - CEA"/>
            <person name="William W."/>
        </authorList>
    </citation>
    <scope>NUCLEOTIDE SEQUENCE [LARGE SCALE GENOMIC DNA]</scope>
</reference>
<organism evidence="2 3">
    <name type="scientific">Porites evermanni</name>
    <dbReference type="NCBI Taxonomy" id="104178"/>
    <lineage>
        <taxon>Eukaryota</taxon>
        <taxon>Metazoa</taxon>
        <taxon>Cnidaria</taxon>
        <taxon>Anthozoa</taxon>
        <taxon>Hexacorallia</taxon>
        <taxon>Scleractinia</taxon>
        <taxon>Fungiina</taxon>
        <taxon>Poritidae</taxon>
        <taxon>Porites</taxon>
    </lineage>
</organism>
<keyword evidence="3" id="KW-1185">Reference proteome</keyword>
<evidence type="ECO:0000313" key="3">
    <source>
        <dbReference type="Proteomes" id="UP001159427"/>
    </source>
</evidence>
<name>A0ABN8R7E7_9CNID</name>
<feature type="region of interest" description="Disordered" evidence="1">
    <location>
        <begin position="171"/>
        <end position="204"/>
    </location>
</feature>
<evidence type="ECO:0000313" key="2">
    <source>
        <dbReference type="EMBL" id="CAH3175269.1"/>
    </source>
</evidence>
<dbReference type="Proteomes" id="UP001159427">
    <property type="component" value="Unassembled WGS sequence"/>
</dbReference>
<sequence>MLRQRKIHLFNCDQLYELSIIENLLNSLKPKLAFDLTVECHYFSLSEMAELSEKVIPALQIDFAFFVVHAHESRLSINDGRGYTKVYRALLQKTGGNLITVIGGDDNYKSEDEEERSVISPWARRIVSVQFSEEYLDGRKSFVFSWNKKHRPIHEEALRHIFDPSKNGEKFEYKLSANPDPPSQARRVTPAETIPTKAEENKSS</sequence>
<proteinExistence type="predicted"/>
<comment type="caution">
    <text evidence="2">The sequence shown here is derived from an EMBL/GenBank/DDBJ whole genome shotgun (WGS) entry which is preliminary data.</text>
</comment>
<feature type="non-terminal residue" evidence="2">
    <location>
        <position position="204"/>
    </location>
</feature>
<dbReference type="EMBL" id="CALNXI010001700">
    <property type="protein sequence ID" value="CAH3175269.1"/>
    <property type="molecule type" value="Genomic_DNA"/>
</dbReference>
<accession>A0ABN8R7E7</accession>